<gene>
    <name evidence="2" type="primary">LOC113785673</name>
</gene>
<dbReference type="RefSeq" id="XP_027188098.1">
    <property type="nucleotide sequence ID" value="XM_027332297.1"/>
</dbReference>
<dbReference type="Proteomes" id="UP000087171">
    <property type="component" value="Chromosome Ca3"/>
</dbReference>
<dbReference type="OrthoDB" id="1924025at2759"/>
<sequence length="160" mass="17984">MSTELYCSNIHSHSNTFFINASLPSSKMQNISSERGEPLLKKLMRKKAQIHENAIKSKPFKNFNKKPFISAEIQDAKELLKENKCKSTNTHSNKKMCYCSPTTHEGSFKCSTTTKSTTEKNNVMKCSKFKPQLSRFGRVANSAEVGSHNSLIQPSGLESF</sequence>
<proteinExistence type="predicted"/>
<organism evidence="1 2">
    <name type="scientific">Cicer arietinum</name>
    <name type="common">Chickpea</name>
    <name type="synonym">Garbanzo</name>
    <dbReference type="NCBI Taxonomy" id="3827"/>
    <lineage>
        <taxon>Eukaryota</taxon>
        <taxon>Viridiplantae</taxon>
        <taxon>Streptophyta</taxon>
        <taxon>Embryophyta</taxon>
        <taxon>Tracheophyta</taxon>
        <taxon>Spermatophyta</taxon>
        <taxon>Magnoliopsida</taxon>
        <taxon>eudicotyledons</taxon>
        <taxon>Gunneridae</taxon>
        <taxon>Pentapetalae</taxon>
        <taxon>rosids</taxon>
        <taxon>fabids</taxon>
        <taxon>Fabales</taxon>
        <taxon>Fabaceae</taxon>
        <taxon>Papilionoideae</taxon>
        <taxon>50 kb inversion clade</taxon>
        <taxon>NPAAA clade</taxon>
        <taxon>Hologalegina</taxon>
        <taxon>IRL clade</taxon>
        <taxon>Cicereae</taxon>
        <taxon>Cicer</taxon>
    </lineage>
</organism>
<protein>
    <submittedName>
        <fullName evidence="2">Uncharacterized protein LOC113785673</fullName>
    </submittedName>
</protein>
<reference evidence="1" key="1">
    <citation type="journal article" date="2013" name="Nat. Biotechnol.">
        <title>Draft genome sequence of chickpea (Cicer arietinum) provides a resource for trait improvement.</title>
        <authorList>
            <person name="Varshney R.K."/>
            <person name="Song C."/>
            <person name="Saxena R.K."/>
            <person name="Azam S."/>
            <person name="Yu S."/>
            <person name="Sharpe A.G."/>
            <person name="Cannon S."/>
            <person name="Baek J."/>
            <person name="Rosen B.D."/>
            <person name="Tar'an B."/>
            <person name="Millan T."/>
            <person name="Zhang X."/>
            <person name="Ramsay L.D."/>
            <person name="Iwata A."/>
            <person name="Wang Y."/>
            <person name="Nelson W."/>
            <person name="Farmer A.D."/>
            <person name="Gaur P.M."/>
            <person name="Soderlund C."/>
            <person name="Penmetsa R.V."/>
            <person name="Xu C."/>
            <person name="Bharti A.K."/>
            <person name="He W."/>
            <person name="Winter P."/>
            <person name="Zhao S."/>
            <person name="Hane J.K."/>
            <person name="Carrasquilla-Garcia N."/>
            <person name="Condie J.A."/>
            <person name="Upadhyaya H.D."/>
            <person name="Luo M.C."/>
            <person name="Thudi M."/>
            <person name="Gowda C.L."/>
            <person name="Singh N.P."/>
            <person name="Lichtenzveig J."/>
            <person name="Gali K.K."/>
            <person name="Rubio J."/>
            <person name="Nadarajan N."/>
            <person name="Dolezel J."/>
            <person name="Bansal K.C."/>
            <person name="Xu X."/>
            <person name="Edwards D."/>
            <person name="Zhang G."/>
            <person name="Kahl G."/>
            <person name="Gil J."/>
            <person name="Singh K.B."/>
            <person name="Datta S.K."/>
            <person name="Jackson S.A."/>
            <person name="Wang J."/>
            <person name="Cook D.R."/>
        </authorList>
    </citation>
    <scope>NUCLEOTIDE SEQUENCE [LARGE SCALE GENOMIC DNA]</scope>
    <source>
        <strain evidence="1">cv. CDC Frontier</strain>
    </source>
</reference>
<dbReference type="AlphaFoldDB" id="A0A3Q7XMN4"/>
<evidence type="ECO:0000313" key="1">
    <source>
        <dbReference type="Proteomes" id="UP000087171"/>
    </source>
</evidence>
<keyword evidence="1" id="KW-1185">Reference proteome</keyword>
<name>A0A3Q7XMN4_CICAR</name>
<accession>A0A3Q7XMN4</accession>
<reference evidence="2" key="2">
    <citation type="submission" date="2025-08" db="UniProtKB">
        <authorList>
            <consortium name="RefSeq"/>
        </authorList>
    </citation>
    <scope>IDENTIFICATION</scope>
    <source>
        <tissue evidence="2">Etiolated seedlings</tissue>
    </source>
</reference>
<evidence type="ECO:0000313" key="2">
    <source>
        <dbReference type="RefSeq" id="XP_027188098.1"/>
    </source>
</evidence>